<reference evidence="1" key="1">
    <citation type="submission" date="2020-04" db="EMBL/GenBank/DDBJ databases">
        <authorList>
            <person name="Chiriac C."/>
            <person name="Salcher M."/>
            <person name="Ghai R."/>
            <person name="Kavagutti S V."/>
        </authorList>
    </citation>
    <scope>NUCLEOTIDE SEQUENCE</scope>
</reference>
<sequence>MSDILRLVSVTVAYRDTAPTNNPRLKLVDWNRDIPEIPVNNARAESLTIPAGQSLLLFDGTRSIGLDNSTLLSLSVVDGTQDQYRLTYVSGTDPVFRTDRLLSFTSCIVDVTVNTNGTARFTFSSGTLASVAVGDTIFVPGTDQITSQPFHAGNQGFWTVLAKTSNTLTMNRPGDFEAFAESGVHITSDDQIQGYSAAGVQVGDKIQIDGGFVPSNQQTFSVVDVTSKYIQFESSQALAEEENVAPGIGGLLVFTNAKRYVSLESDQECIVRVNGDTSNLHRVTPWVANDCSKPGQYVRTGPTWVLQVINTSSKSMNLVVISAE</sequence>
<name>A0A6J5L0Z3_9CAUD</name>
<gene>
    <name evidence="1" type="ORF">UFOVP75_95</name>
</gene>
<accession>A0A6J5L0Z3</accession>
<evidence type="ECO:0000313" key="1">
    <source>
        <dbReference type="EMBL" id="CAB4127235.1"/>
    </source>
</evidence>
<dbReference type="EMBL" id="LR796209">
    <property type="protein sequence ID" value="CAB4127235.1"/>
    <property type="molecule type" value="Genomic_DNA"/>
</dbReference>
<protein>
    <submittedName>
        <fullName evidence="1">Uncharacterized protein</fullName>
    </submittedName>
</protein>
<proteinExistence type="predicted"/>
<organism evidence="1">
    <name type="scientific">uncultured Caudovirales phage</name>
    <dbReference type="NCBI Taxonomy" id="2100421"/>
    <lineage>
        <taxon>Viruses</taxon>
        <taxon>Duplodnaviria</taxon>
        <taxon>Heunggongvirae</taxon>
        <taxon>Uroviricota</taxon>
        <taxon>Caudoviricetes</taxon>
        <taxon>Peduoviridae</taxon>
        <taxon>Maltschvirus</taxon>
        <taxon>Maltschvirus maltsch</taxon>
    </lineage>
</organism>